<organism evidence="1 2">
    <name type="scientific">Acanthoscelides obtectus</name>
    <name type="common">Bean weevil</name>
    <name type="synonym">Bruchus obtectus</name>
    <dbReference type="NCBI Taxonomy" id="200917"/>
    <lineage>
        <taxon>Eukaryota</taxon>
        <taxon>Metazoa</taxon>
        <taxon>Ecdysozoa</taxon>
        <taxon>Arthropoda</taxon>
        <taxon>Hexapoda</taxon>
        <taxon>Insecta</taxon>
        <taxon>Pterygota</taxon>
        <taxon>Neoptera</taxon>
        <taxon>Endopterygota</taxon>
        <taxon>Coleoptera</taxon>
        <taxon>Polyphaga</taxon>
        <taxon>Cucujiformia</taxon>
        <taxon>Chrysomeloidea</taxon>
        <taxon>Chrysomelidae</taxon>
        <taxon>Bruchinae</taxon>
        <taxon>Bruchini</taxon>
        <taxon>Acanthoscelides</taxon>
    </lineage>
</organism>
<dbReference type="OrthoDB" id="6781249at2759"/>
<name>A0A9P0KLA0_ACAOB</name>
<dbReference type="EMBL" id="CAKOFQ010006873">
    <property type="protein sequence ID" value="CAH1978615.1"/>
    <property type="molecule type" value="Genomic_DNA"/>
</dbReference>
<dbReference type="AlphaFoldDB" id="A0A9P0KLA0"/>
<protein>
    <submittedName>
        <fullName evidence="1">Uncharacterized protein</fullName>
    </submittedName>
</protein>
<accession>A0A9P0KLA0</accession>
<comment type="caution">
    <text evidence="1">The sequence shown here is derived from an EMBL/GenBank/DDBJ whole genome shotgun (WGS) entry which is preliminary data.</text>
</comment>
<gene>
    <name evidence="1" type="ORF">ACAOBT_LOCUS13207</name>
</gene>
<reference evidence="1" key="1">
    <citation type="submission" date="2022-03" db="EMBL/GenBank/DDBJ databases">
        <authorList>
            <person name="Sayadi A."/>
        </authorList>
    </citation>
    <scope>NUCLEOTIDE SEQUENCE</scope>
</reference>
<evidence type="ECO:0000313" key="2">
    <source>
        <dbReference type="Proteomes" id="UP001152888"/>
    </source>
</evidence>
<sequence>MAVPPDLTGDQGANARFAPDWRIAVELTAAGSSTIAVYGCCCLSPIQLVAASGIRRAVEICRKVNDKTQCGMITYRTLSVFWLKLTPPGDTPTFGEPNVRLGRLCPRLPMVSNGSSPSHLDDATAALILPGEVKIFAPTNAVFTHPAMIALEAGRTWARQTRARLGVSLGSSITINLSTKYGCLTTLIITPPPSTPPLPLPLPAPLPLVFFAEEGLQINSISVSRKQCTSIWKEKSIFDVANRASEYIYIHVFEESYVEMVTIDVPARVVRCGAHTVKELSRDPGYESLLGKSNIDTIIYSPKSFDAHITVRPQILFLHALTGCYTSALFNKGKAKATKIFQKRADIRDSAKVFNEEGCSPDTIFTNGIKSLLAIYGAPPREESLDHHRYKCFAKSTRKSTEFYNALPISYKGHALTFIKSRLQGEPAEFTEQTNPITIEHLSAILTTRFKDYQTEENLTRQLFDIHSQTKLTPFDLLYGHREPLQTYEEFQKQQSERRKELADKIYNKTLQTTVKRNESSKPSKIPVLKGPIYMTLLDVQRIYPNIKSTKPTIKMEPKFR</sequence>
<proteinExistence type="predicted"/>
<dbReference type="Proteomes" id="UP001152888">
    <property type="component" value="Unassembled WGS sequence"/>
</dbReference>
<evidence type="ECO:0000313" key="1">
    <source>
        <dbReference type="EMBL" id="CAH1978615.1"/>
    </source>
</evidence>
<keyword evidence="2" id="KW-1185">Reference proteome</keyword>